<dbReference type="CDD" id="cd07067">
    <property type="entry name" value="HP_PGM_like"/>
    <property type="match status" value="1"/>
</dbReference>
<proteinExistence type="predicted"/>
<accession>A0A839IQS5</accession>
<name>A0A839IQS5_9GAMM</name>
<reference evidence="1 2" key="1">
    <citation type="submission" date="2020-08" db="EMBL/GenBank/DDBJ databases">
        <title>Oceanospirillum sp. nov. isolated from marine sediment.</title>
        <authorList>
            <person name="Ji X."/>
        </authorList>
    </citation>
    <scope>NUCLEOTIDE SEQUENCE [LARGE SCALE GENOMIC DNA]</scope>
    <source>
        <strain evidence="1 2">D5</strain>
    </source>
</reference>
<dbReference type="Gene3D" id="3.40.50.1240">
    <property type="entry name" value="Phosphoglycerate mutase-like"/>
    <property type="match status" value="1"/>
</dbReference>
<dbReference type="AlphaFoldDB" id="A0A839IQS5"/>
<dbReference type="SUPFAM" id="SSF53254">
    <property type="entry name" value="Phosphoglycerate mutase-like"/>
    <property type="match status" value="1"/>
</dbReference>
<dbReference type="Pfam" id="PF00300">
    <property type="entry name" value="His_Phos_1"/>
    <property type="match status" value="1"/>
</dbReference>
<dbReference type="RefSeq" id="WP_182808796.1">
    <property type="nucleotide sequence ID" value="NZ_JACJFM010000011.1"/>
</dbReference>
<sequence>MKLIICRHGEAGASFKDFERCLTDQGIKDACRIGQVFKSELDGATAYVSPYARTQQTLLQISEHADLADVRTQHRITPDGNPARVVDWLSSLPESEFPVLLVSHQPLVGLLISLLSDGNYLGYYPMAPASVTVLESDVWAAGLAQVVSQTHAYELD</sequence>
<dbReference type="InterPro" id="IPR013078">
    <property type="entry name" value="His_Pase_superF_clade-1"/>
</dbReference>
<dbReference type="InterPro" id="IPR029033">
    <property type="entry name" value="His_PPase_superfam"/>
</dbReference>
<organism evidence="1 2">
    <name type="scientific">Oceanospirillum sediminis</name>
    <dbReference type="NCBI Taxonomy" id="2760088"/>
    <lineage>
        <taxon>Bacteria</taxon>
        <taxon>Pseudomonadati</taxon>
        <taxon>Pseudomonadota</taxon>
        <taxon>Gammaproteobacteria</taxon>
        <taxon>Oceanospirillales</taxon>
        <taxon>Oceanospirillaceae</taxon>
        <taxon>Oceanospirillum</taxon>
    </lineage>
</organism>
<gene>
    <name evidence="1" type="ORF">H4O21_10365</name>
</gene>
<dbReference type="Proteomes" id="UP000565262">
    <property type="component" value="Unassembled WGS sequence"/>
</dbReference>
<comment type="caution">
    <text evidence="1">The sequence shown here is derived from an EMBL/GenBank/DDBJ whole genome shotgun (WGS) entry which is preliminary data.</text>
</comment>
<evidence type="ECO:0000313" key="2">
    <source>
        <dbReference type="Proteomes" id="UP000565262"/>
    </source>
</evidence>
<dbReference type="SMART" id="SM00855">
    <property type="entry name" value="PGAM"/>
    <property type="match status" value="1"/>
</dbReference>
<keyword evidence="2" id="KW-1185">Reference proteome</keyword>
<evidence type="ECO:0000313" key="1">
    <source>
        <dbReference type="EMBL" id="MBB1487014.1"/>
    </source>
</evidence>
<protein>
    <submittedName>
        <fullName evidence="1">Histidine phosphatase family protein</fullName>
    </submittedName>
</protein>
<dbReference type="EMBL" id="JACJFM010000011">
    <property type="protein sequence ID" value="MBB1487014.1"/>
    <property type="molecule type" value="Genomic_DNA"/>
</dbReference>